<evidence type="ECO:0000256" key="11">
    <source>
        <dbReference type="SAM" id="Phobius"/>
    </source>
</evidence>
<dbReference type="Gene3D" id="3.80.10.10">
    <property type="entry name" value="Ribonuclease Inhibitor"/>
    <property type="match status" value="4"/>
</dbReference>
<comment type="caution">
    <text evidence="13">The sequence shown here is derived from an EMBL/GenBank/DDBJ whole genome shotgun (WGS) entry which is preliminary data.</text>
</comment>
<dbReference type="SUPFAM" id="SSF52058">
    <property type="entry name" value="L domain-like"/>
    <property type="match status" value="1"/>
</dbReference>
<dbReference type="InterPro" id="IPR032675">
    <property type="entry name" value="LRR_dom_sf"/>
</dbReference>
<dbReference type="AlphaFoldDB" id="A0AAN8Q347"/>
<dbReference type="Pfam" id="PF13855">
    <property type="entry name" value="LRR_8"/>
    <property type="match status" value="1"/>
</dbReference>
<organism evidence="13 14">
    <name type="scientific">Patella caerulea</name>
    <name type="common">Rayed Mediterranean limpet</name>
    <dbReference type="NCBI Taxonomy" id="87958"/>
    <lineage>
        <taxon>Eukaryota</taxon>
        <taxon>Metazoa</taxon>
        <taxon>Spiralia</taxon>
        <taxon>Lophotrochozoa</taxon>
        <taxon>Mollusca</taxon>
        <taxon>Gastropoda</taxon>
        <taxon>Patellogastropoda</taxon>
        <taxon>Patelloidea</taxon>
        <taxon>Patellidae</taxon>
        <taxon>Patella</taxon>
    </lineage>
</organism>
<dbReference type="PRINTS" id="PR01537">
    <property type="entry name" value="INTRLKN1R1F"/>
</dbReference>
<keyword evidence="5" id="KW-0732">Signal</keyword>
<dbReference type="Gene3D" id="3.40.50.10140">
    <property type="entry name" value="Toll/interleukin-1 receptor homology (TIR) domain"/>
    <property type="match status" value="1"/>
</dbReference>
<evidence type="ECO:0000256" key="10">
    <source>
        <dbReference type="ARBA" id="ARBA00023180"/>
    </source>
</evidence>
<comment type="subcellular location">
    <subcellularLocation>
        <location evidence="1">Membrane</location>
        <topology evidence="1">Single-pass membrane protein</topology>
    </subcellularLocation>
</comment>
<keyword evidence="10" id="KW-0325">Glycoprotein</keyword>
<evidence type="ECO:0000256" key="4">
    <source>
        <dbReference type="ARBA" id="ARBA00022692"/>
    </source>
</evidence>
<keyword evidence="7 11" id="KW-1133">Transmembrane helix</keyword>
<evidence type="ECO:0000256" key="3">
    <source>
        <dbReference type="ARBA" id="ARBA00022614"/>
    </source>
</evidence>
<keyword evidence="4 11" id="KW-0812">Transmembrane</keyword>
<gene>
    <name evidence="13" type="ORF">SNE40_001096</name>
</gene>
<name>A0AAN8Q347_PATCE</name>
<dbReference type="SUPFAM" id="SSF52200">
    <property type="entry name" value="Toll/Interleukin receptor TIR domain"/>
    <property type="match status" value="1"/>
</dbReference>
<dbReference type="Proteomes" id="UP001347796">
    <property type="component" value="Unassembled WGS sequence"/>
</dbReference>
<sequence length="854" mass="97296">MYKEGTVKEPKIMEEGISLQNWVFIFIMLETTHSEHIACQQRSDLQYNGTAIDCSHRGISRVPDNLPVNTTTLDLTFNNITILYNNDFLHLVNLRYLDVSFNPIQTLQSSSFNGLSSLLILEFNGHELNYSEASMPVNVFKPLQLLTNLSMRSDISRFPLRQFDLPDQVFGLLRNLRHLNIDTGSKTVFRSGFSNLTELRYLVIGETVAHGTSFACGLGTLTNETLKGLWKTQITYIQLNSCNLQILHRDSLQYLTNLTDFMMHGTSLVKGGLQDVFQALSVYRDKTMSTVSITDFGSDSNDIATASSVSIKTVYRICVSHIDLSSSDIIYIDFKGVPPFNCPLMKCVKSIKLRHNKISLGSLPKMWFIFIRLFSNIETIDVSLQRKFSVDDETSVHRPGHTYLPIGIPVLLPPKIKSINVAGISAHTGPLYDFYFLNGNKMQLINISYAGLSDFNHTIIGLENLEMLDFSHNDMSIVSEEFFDAFPKLKQLRLSGVQFNNNFISQHGKRLFSPLKYLENLDLSGNGLVFLPYDIFSSLVALQVINLAFNNLITIPDLTSLDKLNFIDLSHNSFTTLDNKYRLMLDKTAENNNEFHLSLWGNTFSCICESTEFLIWLQETRVKLDGGNYSCMDFTGQMSYTKIVQTKWIAFQRHCVSGFWLNMAMGGASVVVVTLITAFVFIKNKMKIKLILLRMIGQNIYPKERNEFLYDAYIIYTDSIYSWVCNELRTEIETNRKIKLNLRDRDHLPGGSHADDILEAIRDSWKIVLILTEDFLKSDLAYFTMCNCLSAITLTTPQRLIIVIDHQMTIPTNIDFMLEAVSQRNIITANIETTNACFNYSRLANIIEYEETTQ</sequence>
<dbReference type="InterPro" id="IPR000157">
    <property type="entry name" value="TIR_dom"/>
</dbReference>
<dbReference type="InterPro" id="IPR003591">
    <property type="entry name" value="Leu-rich_rpt_typical-subtyp"/>
</dbReference>
<dbReference type="PANTHER" id="PTHR24365">
    <property type="entry name" value="TOLL-LIKE RECEPTOR"/>
    <property type="match status" value="1"/>
</dbReference>
<evidence type="ECO:0000256" key="6">
    <source>
        <dbReference type="ARBA" id="ARBA00022737"/>
    </source>
</evidence>
<dbReference type="EMBL" id="JAZGQO010000001">
    <property type="protein sequence ID" value="KAK6195732.1"/>
    <property type="molecule type" value="Genomic_DNA"/>
</dbReference>
<dbReference type="SMART" id="SM00369">
    <property type="entry name" value="LRR_TYP"/>
    <property type="match status" value="5"/>
</dbReference>
<evidence type="ECO:0000313" key="14">
    <source>
        <dbReference type="Proteomes" id="UP001347796"/>
    </source>
</evidence>
<dbReference type="GO" id="GO:0038023">
    <property type="term" value="F:signaling receptor activity"/>
    <property type="evidence" value="ECO:0007669"/>
    <property type="project" value="TreeGrafter"/>
</dbReference>
<dbReference type="Pfam" id="PF01582">
    <property type="entry name" value="TIR"/>
    <property type="match status" value="1"/>
</dbReference>
<dbReference type="GO" id="GO:0007165">
    <property type="term" value="P:signal transduction"/>
    <property type="evidence" value="ECO:0007669"/>
    <property type="project" value="InterPro"/>
</dbReference>
<feature type="domain" description="TIR" evidence="12">
    <location>
        <begin position="708"/>
        <end position="835"/>
    </location>
</feature>
<evidence type="ECO:0000259" key="12">
    <source>
        <dbReference type="PROSITE" id="PS50104"/>
    </source>
</evidence>
<dbReference type="Pfam" id="PF00560">
    <property type="entry name" value="LRR_1"/>
    <property type="match status" value="1"/>
</dbReference>
<evidence type="ECO:0000256" key="9">
    <source>
        <dbReference type="ARBA" id="ARBA00023170"/>
    </source>
</evidence>
<dbReference type="PANTHER" id="PTHR24365:SF541">
    <property type="entry name" value="PROTEIN TOLL-RELATED"/>
    <property type="match status" value="1"/>
</dbReference>
<reference evidence="13 14" key="1">
    <citation type="submission" date="2024-01" db="EMBL/GenBank/DDBJ databases">
        <title>The genome of the rayed Mediterranean limpet Patella caerulea (Linnaeus, 1758).</title>
        <authorList>
            <person name="Anh-Thu Weber A."/>
            <person name="Halstead-Nussloch G."/>
        </authorList>
    </citation>
    <scope>NUCLEOTIDE SEQUENCE [LARGE SCALE GENOMIC DNA]</scope>
    <source>
        <strain evidence="13">AATW-2023a</strain>
        <tissue evidence="13">Whole specimen</tissue>
    </source>
</reference>
<keyword evidence="9" id="KW-0675">Receptor</keyword>
<keyword evidence="3" id="KW-0433">Leucine-rich repeat</keyword>
<dbReference type="InterPro" id="IPR035897">
    <property type="entry name" value="Toll_tir_struct_dom_sf"/>
</dbReference>
<dbReference type="SMART" id="SM00255">
    <property type="entry name" value="TIR"/>
    <property type="match status" value="1"/>
</dbReference>
<accession>A0AAN8Q347</accession>
<keyword evidence="14" id="KW-1185">Reference proteome</keyword>
<evidence type="ECO:0000256" key="5">
    <source>
        <dbReference type="ARBA" id="ARBA00022729"/>
    </source>
</evidence>
<evidence type="ECO:0000313" key="13">
    <source>
        <dbReference type="EMBL" id="KAK6195732.1"/>
    </source>
</evidence>
<evidence type="ECO:0000256" key="7">
    <source>
        <dbReference type="ARBA" id="ARBA00022989"/>
    </source>
</evidence>
<keyword evidence="6" id="KW-0677">Repeat</keyword>
<comment type="similarity">
    <text evidence="2">Belongs to the Toll-like receptor family.</text>
</comment>
<evidence type="ECO:0000256" key="8">
    <source>
        <dbReference type="ARBA" id="ARBA00023136"/>
    </source>
</evidence>
<protein>
    <recommendedName>
        <fullName evidence="12">TIR domain-containing protein</fullName>
    </recommendedName>
</protein>
<dbReference type="PROSITE" id="PS51450">
    <property type="entry name" value="LRR"/>
    <property type="match status" value="2"/>
</dbReference>
<keyword evidence="8 11" id="KW-0472">Membrane</keyword>
<dbReference type="InterPro" id="IPR001611">
    <property type="entry name" value="Leu-rich_rpt"/>
</dbReference>
<proteinExistence type="inferred from homology"/>
<evidence type="ECO:0000256" key="1">
    <source>
        <dbReference type="ARBA" id="ARBA00004167"/>
    </source>
</evidence>
<evidence type="ECO:0000256" key="2">
    <source>
        <dbReference type="ARBA" id="ARBA00009634"/>
    </source>
</evidence>
<feature type="transmembrane region" description="Helical" evidence="11">
    <location>
        <begin position="659"/>
        <end position="682"/>
    </location>
</feature>
<dbReference type="GO" id="GO:0005886">
    <property type="term" value="C:plasma membrane"/>
    <property type="evidence" value="ECO:0007669"/>
    <property type="project" value="TreeGrafter"/>
</dbReference>
<dbReference type="PROSITE" id="PS50104">
    <property type="entry name" value="TIR"/>
    <property type="match status" value="1"/>
</dbReference>